<dbReference type="SUPFAM" id="SSF160059">
    <property type="entry name" value="PriA/YqbF domain"/>
    <property type="match status" value="1"/>
</dbReference>
<feature type="domain" description="SWIRM" evidence="8">
    <location>
        <begin position="247"/>
        <end position="345"/>
    </location>
</feature>
<dbReference type="PANTHER" id="PTHR15381">
    <property type="entry name" value="CHONDROITIN SULFATE PROTEOGLYCAN 5 -RELATED"/>
    <property type="match status" value="1"/>
</dbReference>
<evidence type="ECO:0000256" key="6">
    <source>
        <dbReference type="SAM" id="Coils"/>
    </source>
</evidence>
<evidence type="ECO:0000256" key="7">
    <source>
        <dbReference type="SAM" id="MobiDB-lite"/>
    </source>
</evidence>
<evidence type="ECO:0000313" key="10">
    <source>
        <dbReference type="WBParaSite" id="Hba_18699"/>
    </source>
</evidence>
<keyword evidence="9" id="KW-1185">Reference proteome</keyword>
<evidence type="ECO:0000256" key="4">
    <source>
        <dbReference type="ARBA" id="ARBA00023163"/>
    </source>
</evidence>
<dbReference type="WBParaSite" id="Hba_18699">
    <property type="protein sequence ID" value="Hba_18699"/>
    <property type="gene ID" value="Hba_18699"/>
</dbReference>
<feature type="region of interest" description="Disordered" evidence="7">
    <location>
        <begin position="638"/>
        <end position="713"/>
    </location>
</feature>
<evidence type="ECO:0000259" key="8">
    <source>
        <dbReference type="PROSITE" id="PS50934"/>
    </source>
</evidence>
<feature type="coiled-coil region" evidence="6">
    <location>
        <begin position="50"/>
        <end position="77"/>
    </location>
</feature>
<dbReference type="GO" id="GO:0006355">
    <property type="term" value="P:regulation of DNA-templated transcription"/>
    <property type="evidence" value="ECO:0007669"/>
    <property type="project" value="UniProtKB-ARBA"/>
</dbReference>
<feature type="compositionally biased region" description="Low complexity" evidence="7">
    <location>
        <begin position="704"/>
        <end position="713"/>
    </location>
</feature>
<keyword evidence="5" id="KW-0539">Nucleus</keyword>
<dbReference type="InterPro" id="IPR009057">
    <property type="entry name" value="Homeodomain-like_sf"/>
</dbReference>
<dbReference type="Pfam" id="PF16498">
    <property type="entry name" value="SWIRM-assoc_3"/>
    <property type="match status" value="1"/>
</dbReference>
<feature type="region of interest" description="Disordered" evidence="7">
    <location>
        <begin position="738"/>
        <end position="814"/>
    </location>
</feature>
<accession>A0A1I7XN08</accession>
<dbReference type="InterPro" id="IPR032451">
    <property type="entry name" value="SMARCC_C"/>
</dbReference>
<dbReference type="GO" id="GO:0045202">
    <property type="term" value="C:synapse"/>
    <property type="evidence" value="ECO:0007669"/>
    <property type="project" value="TreeGrafter"/>
</dbReference>
<dbReference type="GO" id="GO:0006325">
    <property type="term" value="P:chromatin organization"/>
    <property type="evidence" value="ECO:0007669"/>
    <property type="project" value="UniProtKB-KW"/>
</dbReference>
<dbReference type="Gene3D" id="1.10.10.10">
    <property type="entry name" value="Winged helix-like DNA-binding domain superfamily/Winged helix DNA-binding domain"/>
    <property type="match status" value="1"/>
</dbReference>
<dbReference type="AlphaFoldDB" id="A0A1I7XN08"/>
<sequence length="1000" mass="113464">MFYAERTLNEHTLPKLAKSLIEAYETYLVNHPGDEIKVEGMTPPSYVKWIMDEYNHEKEVERRNKQLQRKQDLASRSGLRTPQSLRKNVLRAPNSCSKLEPVAKRLHFDSTLSPCFSSASSTNLLSIISPTKSVRVSSSFVPVVPSTLLQNSLDLKGSAKMTMVMSQCMEMRKIVEVGYVQAIFMQNFFYLNLNLDFKVLYFIGKERDAEYSAPKGQKLTDLDEEQIHTNGNVKDGEGNVIEQTHYIVVPSYSAWFDYNAVHQIEKRAVPEFFNGRNKSKTPEVYLSYRNFMIDTYRLNPFEYLSSTACRRNLAGDVCSIVRRRAQLQVVIGQIKRLSYYWKGLKCLKMIGIRCVFYFTYTVRLVAYANFILGMFYRHPFKRTDHYLFTYRSFILSTDPVPPLMLEAHARNVQAYEEKSGQLDGNAGLSKSGIATDIKKDDKNDEVEKMDTDTSERKDIEIERSAKSAVSEAVQAAASAALAAAAVKAKHLATIEERRIKSLVAQLVETQMKKLEMKLRHFDELEQIMDKEREALEYQRQQLILERQAFHMDQLRYLEQRAKHEAHNKMVAGGQVGIKFHLFDFVLLKYFIIEIKMHLPQIICVDILSFSLPAGLPPGFEVTGPPQPTPQVQVAIPPSQEAQPGEKMDASEARPVTPMQSSAPPPVVQGQPVPPPPPQQYTTQPGQQPPPAQGYTQPGYPPQGYPQQSQPTYQGYPQQGWFKLLLQILHEKISFKGHPAYAPPQQAGGQPGYYNQPRAGYPPQGQTTGYPNPQQRPPYQQSGYQTQPPRPTYQGYPPQGPPPQTGPVSSLDPADAATPPMHHGILFHLVNLFRMDDEALDSLVSVQSSMSLDITEEEVEITPDEVWTYFTLMSTSLIVKEVLSYRYFRYFNFDSLGTAALLSEQEKKFAERFAVAVAQLMGKVCLGRLQPSIQKIPVPREDLECERVYVQALVEDIESIMVPDYQDRSSEVIVQLEKNSVHLLPFLSVQDLLEKGSIRLL</sequence>
<dbReference type="Proteomes" id="UP000095283">
    <property type="component" value="Unplaced"/>
</dbReference>
<proteinExistence type="predicted"/>
<dbReference type="GO" id="GO:0005634">
    <property type="term" value="C:nucleus"/>
    <property type="evidence" value="ECO:0007669"/>
    <property type="project" value="UniProtKB-SubCell"/>
</dbReference>
<evidence type="ECO:0000256" key="3">
    <source>
        <dbReference type="ARBA" id="ARBA00023015"/>
    </source>
</evidence>
<protein>
    <submittedName>
        <fullName evidence="10">SWIRM domain-containing protein</fullName>
    </submittedName>
</protein>
<feature type="compositionally biased region" description="Low complexity" evidence="7">
    <location>
        <begin position="769"/>
        <end position="796"/>
    </location>
</feature>
<evidence type="ECO:0000256" key="5">
    <source>
        <dbReference type="ARBA" id="ARBA00023242"/>
    </source>
</evidence>
<dbReference type="FunFam" id="1.10.10.10:FF:000020">
    <property type="entry name" value="SWI/SNF complex subunit SMARCC2 isoform c"/>
    <property type="match status" value="1"/>
</dbReference>
<dbReference type="CDD" id="cd21692">
    <property type="entry name" value="GINS_B_Sld5"/>
    <property type="match status" value="1"/>
</dbReference>
<feature type="compositionally biased region" description="Pro residues" evidence="7">
    <location>
        <begin position="662"/>
        <end position="678"/>
    </location>
</feature>
<dbReference type="Gene3D" id="1.20.58.1520">
    <property type="match status" value="1"/>
</dbReference>
<dbReference type="PANTHER" id="PTHR15381:SF1">
    <property type="entry name" value="CHONDROITIN SULFATE PROTEOGLYCAN 5"/>
    <property type="match status" value="1"/>
</dbReference>
<dbReference type="InterPro" id="IPR036388">
    <property type="entry name" value="WH-like_DNA-bd_sf"/>
</dbReference>
<dbReference type="InterPro" id="IPR032448">
    <property type="entry name" value="SWIRM-assoc"/>
</dbReference>
<name>A0A1I7XN08_HETBA</name>
<reference evidence="10" key="1">
    <citation type="submission" date="2016-11" db="UniProtKB">
        <authorList>
            <consortium name="WormBaseParasite"/>
        </authorList>
    </citation>
    <scope>IDENTIFICATION</scope>
</reference>
<evidence type="ECO:0000313" key="9">
    <source>
        <dbReference type="Proteomes" id="UP000095283"/>
    </source>
</evidence>
<dbReference type="PROSITE" id="PS50934">
    <property type="entry name" value="SWIRM"/>
    <property type="match status" value="1"/>
</dbReference>
<comment type="subcellular location">
    <subcellularLocation>
        <location evidence="1">Nucleus</location>
    </subcellularLocation>
</comment>
<dbReference type="InterPro" id="IPR031633">
    <property type="entry name" value="SLD5_C"/>
</dbReference>
<keyword evidence="3" id="KW-0805">Transcription regulation</keyword>
<dbReference type="Gene3D" id="1.20.58.1030">
    <property type="match status" value="1"/>
</dbReference>
<dbReference type="Pfam" id="PF16495">
    <property type="entry name" value="SWIRM-assoc_1"/>
    <property type="match status" value="1"/>
</dbReference>
<dbReference type="SUPFAM" id="SSF46689">
    <property type="entry name" value="Homeodomain-like"/>
    <property type="match status" value="1"/>
</dbReference>
<keyword evidence="4" id="KW-0804">Transcription</keyword>
<keyword evidence="6" id="KW-0175">Coiled coil</keyword>
<dbReference type="GO" id="GO:1902494">
    <property type="term" value="C:catalytic complex"/>
    <property type="evidence" value="ECO:0007669"/>
    <property type="project" value="UniProtKB-ARBA"/>
</dbReference>
<keyword evidence="2" id="KW-0156">Chromatin regulator</keyword>
<dbReference type="Pfam" id="PF16922">
    <property type="entry name" value="SLD5_C"/>
    <property type="match status" value="1"/>
</dbReference>
<dbReference type="GO" id="GO:0048858">
    <property type="term" value="P:cell projection morphogenesis"/>
    <property type="evidence" value="ECO:0007669"/>
    <property type="project" value="TreeGrafter"/>
</dbReference>
<evidence type="ECO:0000256" key="2">
    <source>
        <dbReference type="ARBA" id="ARBA00022853"/>
    </source>
</evidence>
<dbReference type="Pfam" id="PF04433">
    <property type="entry name" value="SWIRM"/>
    <property type="match status" value="1"/>
</dbReference>
<organism evidence="9 10">
    <name type="scientific">Heterorhabditis bacteriophora</name>
    <name type="common">Entomopathogenic nematode worm</name>
    <dbReference type="NCBI Taxonomy" id="37862"/>
    <lineage>
        <taxon>Eukaryota</taxon>
        <taxon>Metazoa</taxon>
        <taxon>Ecdysozoa</taxon>
        <taxon>Nematoda</taxon>
        <taxon>Chromadorea</taxon>
        <taxon>Rhabditida</taxon>
        <taxon>Rhabditina</taxon>
        <taxon>Rhabditomorpha</taxon>
        <taxon>Strongyloidea</taxon>
        <taxon>Heterorhabditidae</taxon>
        <taxon>Heterorhabditis</taxon>
    </lineage>
</organism>
<evidence type="ECO:0000256" key="1">
    <source>
        <dbReference type="ARBA" id="ARBA00004123"/>
    </source>
</evidence>
<dbReference type="InterPro" id="IPR007526">
    <property type="entry name" value="SWIRM"/>
</dbReference>